<keyword evidence="4 6" id="KW-1133">Transmembrane helix</keyword>
<dbReference type="Proteomes" id="UP000184330">
    <property type="component" value="Unassembled WGS sequence"/>
</dbReference>
<gene>
    <name evidence="8" type="ORF">PAC_17750</name>
</gene>
<dbReference type="OrthoDB" id="310895at2759"/>
<keyword evidence="9" id="KW-1185">Reference proteome</keyword>
<name>A0A1L7XS22_9HELO</name>
<feature type="transmembrane region" description="Helical" evidence="6">
    <location>
        <begin position="119"/>
        <end position="138"/>
    </location>
</feature>
<evidence type="ECO:0000256" key="1">
    <source>
        <dbReference type="ARBA" id="ARBA00004141"/>
    </source>
</evidence>
<dbReference type="InterPro" id="IPR020846">
    <property type="entry name" value="MFS_dom"/>
</dbReference>
<feature type="transmembrane region" description="Helical" evidence="6">
    <location>
        <begin position="144"/>
        <end position="167"/>
    </location>
</feature>
<comment type="subcellular location">
    <subcellularLocation>
        <location evidence="1">Membrane</location>
        <topology evidence="1">Multi-pass membrane protein</topology>
    </subcellularLocation>
</comment>
<feature type="domain" description="Major facilitator superfamily (MFS) profile" evidence="7">
    <location>
        <begin position="53"/>
        <end position="466"/>
    </location>
</feature>
<dbReference type="InterPro" id="IPR011701">
    <property type="entry name" value="MFS"/>
</dbReference>
<dbReference type="FunFam" id="1.20.1250.20:FF:000034">
    <property type="entry name" value="MFS general substrate transporter"/>
    <property type="match status" value="1"/>
</dbReference>
<proteinExistence type="predicted"/>
<dbReference type="PROSITE" id="PS50850">
    <property type="entry name" value="MFS"/>
    <property type="match status" value="1"/>
</dbReference>
<evidence type="ECO:0000256" key="6">
    <source>
        <dbReference type="SAM" id="Phobius"/>
    </source>
</evidence>
<dbReference type="FunFam" id="1.20.1250.20:FF:000068">
    <property type="entry name" value="MFS general substrate transporter"/>
    <property type="match status" value="1"/>
</dbReference>
<dbReference type="EMBL" id="FJOG01000048">
    <property type="protein sequence ID" value="CZR67851.1"/>
    <property type="molecule type" value="Genomic_DNA"/>
</dbReference>
<evidence type="ECO:0000259" key="7">
    <source>
        <dbReference type="PROSITE" id="PS50850"/>
    </source>
</evidence>
<evidence type="ECO:0000256" key="5">
    <source>
        <dbReference type="ARBA" id="ARBA00023136"/>
    </source>
</evidence>
<evidence type="ECO:0000313" key="8">
    <source>
        <dbReference type="EMBL" id="CZR67851.1"/>
    </source>
</evidence>
<keyword evidence="3 6" id="KW-0812">Transmembrane</keyword>
<dbReference type="Gene3D" id="1.20.1250.20">
    <property type="entry name" value="MFS general substrate transporter like domains"/>
    <property type="match status" value="2"/>
</dbReference>
<feature type="transmembrane region" description="Helical" evidence="6">
    <location>
        <begin position="346"/>
        <end position="363"/>
    </location>
</feature>
<feature type="transmembrane region" description="Helical" evidence="6">
    <location>
        <begin position="212"/>
        <end position="234"/>
    </location>
</feature>
<feature type="transmembrane region" description="Helical" evidence="6">
    <location>
        <begin position="441"/>
        <end position="461"/>
    </location>
</feature>
<evidence type="ECO:0000256" key="4">
    <source>
        <dbReference type="ARBA" id="ARBA00022989"/>
    </source>
</evidence>
<feature type="transmembrane region" description="Helical" evidence="6">
    <location>
        <begin position="179"/>
        <end position="200"/>
    </location>
</feature>
<dbReference type="GO" id="GO:0022857">
    <property type="term" value="F:transmembrane transporter activity"/>
    <property type="evidence" value="ECO:0007669"/>
    <property type="project" value="InterPro"/>
</dbReference>
<evidence type="ECO:0000256" key="2">
    <source>
        <dbReference type="ARBA" id="ARBA00022448"/>
    </source>
</evidence>
<keyword evidence="5 6" id="KW-0472">Membrane</keyword>
<accession>A0A1L7XS22</accession>
<dbReference type="InterPro" id="IPR036259">
    <property type="entry name" value="MFS_trans_sf"/>
</dbReference>
<dbReference type="Pfam" id="PF07690">
    <property type="entry name" value="MFS_1"/>
    <property type="match status" value="1"/>
</dbReference>
<feature type="transmembrane region" description="Helical" evidence="6">
    <location>
        <begin position="408"/>
        <end position="429"/>
    </location>
</feature>
<organism evidence="8 9">
    <name type="scientific">Phialocephala subalpina</name>
    <dbReference type="NCBI Taxonomy" id="576137"/>
    <lineage>
        <taxon>Eukaryota</taxon>
        <taxon>Fungi</taxon>
        <taxon>Dikarya</taxon>
        <taxon>Ascomycota</taxon>
        <taxon>Pezizomycotina</taxon>
        <taxon>Leotiomycetes</taxon>
        <taxon>Helotiales</taxon>
        <taxon>Mollisiaceae</taxon>
        <taxon>Phialocephala</taxon>
        <taxon>Phialocephala fortinii species complex</taxon>
    </lineage>
</organism>
<protein>
    <submittedName>
        <fullName evidence="8">Related to permease of the major facilitator superfamily</fullName>
    </submittedName>
</protein>
<feature type="transmembrane region" description="Helical" evidence="6">
    <location>
        <begin position="280"/>
        <end position="302"/>
    </location>
</feature>
<feature type="transmembrane region" description="Helical" evidence="6">
    <location>
        <begin position="91"/>
        <end position="112"/>
    </location>
</feature>
<reference evidence="8 9" key="1">
    <citation type="submission" date="2016-03" db="EMBL/GenBank/DDBJ databases">
        <authorList>
            <person name="Ploux O."/>
        </authorList>
    </citation>
    <scope>NUCLEOTIDE SEQUENCE [LARGE SCALE GENOMIC DNA]</scope>
    <source>
        <strain evidence="8 9">UAMH 11012</strain>
    </source>
</reference>
<dbReference type="GO" id="GO:0016020">
    <property type="term" value="C:membrane"/>
    <property type="evidence" value="ECO:0007669"/>
    <property type="project" value="UniProtKB-SubCell"/>
</dbReference>
<sequence length="498" mass="55634">MSGLINPSPVALLPVDEKVTSIFTEDVEKKSDQGIIIDAAADKALLRKIDLHVLPPLFILFLLAFLDRVNIGNAKIQGLTKELKMEGQDYSIALFIFFIPYILLEVPSNILLKHIPPSTWLCTIMFLWGICTVGQGLVRNFGSLVALRFLLGVFEAGFSPGAVYLISMYYKRYELQWRLSVFFSSTILAGAFGGLFAYVLAKMDGVGGYSGWRWIFIVEGLLTIVVAVGFKFLVVDWPETSHFLSSEERKMLINRLALDTGSFTMNHLDRRAAKRIFSDWKIYCGVFMYMGVVNTGYATNFFIPTIIQEMGFSPAGAQVRSIPVFICAAVFSLTTAWIADWRKHRYGFCMAGVTVGGIGYVVLLCQDSVSVGVKYMACFFITTGGFMCQPVTWVWLSNNVAGHYKRAVATAMQIGLGNIGGIVASNIFIPKENPHYKTGYGTSLGMLLMCGVMCTVFFFGLRWENKIRKNGGRDYRFVEERDDLGNMGDDHPHFRFTT</sequence>
<feature type="transmembrane region" description="Helical" evidence="6">
    <location>
        <begin position="375"/>
        <end position="396"/>
    </location>
</feature>
<evidence type="ECO:0000256" key="3">
    <source>
        <dbReference type="ARBA" id="ARBA00022692"/>
    </source>
</evidence>
<dbReference type="PANTHER" id="PTHR43791:SF52">
    <property type="entry name" value="TRANSPORTER, PUTATIVE (AFU_ORTHOLOGUE AFUA_1G11820)-RELATED"/>
    <property type="match status" value="1"/>
</dbReference>
<dbReference type="PANTHER" id="PTHR43791">
    <property type="entry name" value="PERMEASE-RELATED"/>
    <property type="match status" value="1"/>
</dbReference>
<keyword evidence="2" id="KW-0813">Transport</keyword>
<evidence type="ECO:0000313" key="9">
    <source>
        <dbReference type="Proteomes" id="UP000184330"/>
    </source>
</evidence>
<dbReference type="SUPFAM" id="SSF103473">
    <property type="entry name" value="MFS general substrate transporter"/>
    <property type="match status" value="1"/>
</dbReference>
<dbReference type="AlphaFoldDB" id="A0A1L7XS22"/>
<feature type="transmembrane region" description="Helical" evidence="6">
    <location>
        <begin position="322"/>
        <end position="339"/>
    </location>
</feature>